<accession>A0ABW4Z105</accession>
<dbReference type="Gene3D" id="3.30.9.10">
    <property type="entry name" value="D-Amino Acid Oxidase, subunit A, domain 2"/>
    <property type="match status" value="1"/>
</dbReference>
<dbReference type="Pfam" id="PF01266">
    <property type="entry name" value="DAO"/>
    <property type="match status" value="1"/>
</dbReference>
<protein>
    <submittedName>
        <fullName evidence="6">NAD(P)/FAD-dependent oxidoreductase</fullName>
        <ecNumber evidence="6">1.-.-.-</ecNumber>
    </submittedName>
</protein>
<keyword evidence="2" id="KW-0285">Flavoprotein</keyword>
<proteinExistence type="predicted"/>
<gene>
    <name evidence="6" type="ORF">ACFSNC_16890</name>
</gene>
<keyword evidence="4 6" id="KW-0560">Oxidoreductase</keyword>
<dbReference type="SUPFAM" id="SSF54373">
    <property type="entry name" value="FAD-linked reductases, C-terminal domain"/>
    <property type="match status" value="1"/>
</dbReference>
<dbReference type="InterPro" id="IPR045170">
    <property type="entry name" value="MTOX"/>
</dbReference>
<dbReference type="InterPro" id="IPR036188">
    <property type="entry name" value="FAD/NAD-bd_sf"/>
</dbReference>
<comment type="cofactor">
    <cofactor evidence="1">
        <name>FAD</name>
        <dbReference type="ChEBI" id="CHEBI:57692"/>
    </cofactor>
</comment>
<dbReference type="SUPFAM" id="SSF51905">
    <property type="entry name" value="FAD/NAD(P)-binding domain"/>
    <property type="match status" value="1"/>
</dbReference>
<evidence type="ECO:0000256" key="2">
    <source>
        <dbReference type="ARBA" id="ARBA00022630"/>
    </source>
</evidence>
<organism evidence="6 7">
    <name type="scientific">Ancylobacter oerskovii</name>
    <dbReference type="NCBI Taxonomy" id="459519"/>
    <lineage>
        <taxon>Bacteria</taxon>
        <taxon>Pseudomonadati</taxon>
        <taxon>Pseudomonadota</taxon>
        <taxon>Alphaproteobacteria</taxon>
        <taxon>Hyphomicrobiales</taxon>
        <taxon>Xanthobacteraceae</taxon>
        <taxon>Ancylobacter</taxon>
    </lineage>
</organism>
<keyword evidence="3" id="KW-0274">FAD</keyword>
<dbReference type="PANTHER" id="PTHR10961">
    <property type="entry name" value="PEROXISOMAL SARCOSINE OXIDASE"/>
    <property type="match status" value="1"/>
</dbReference>
<evidence type="ECO:0000256" key="3">
    <source>
        <dbReference type="ARBA" id="ARBA00022827"/>
    </source>
</evidence>
<dbReference type="EMBL" id="JBHUHD010000001">
    <property type="protein sequence ID" value="MFD2142086.1"/>
    <property type="molecule type" value="Genomic_DNA"/>
</dbReference>
<evidence type="ECO:0000259" key="5">
    <source>
        <dbReference type="Pfam" id="PF01266"/>
    </source>
</evidence>
<name>A0ABW4Z105_9HYPH</name>
<evidence type="ECO:0000313" key="7">
    <source>
        <dbReference type="Proteomes" id="UP001597299"/>
    </source>
</evidence>
<evidence type="ECO:0000256" key="4">
    <source>
        <dbReference type="ARBA" id="ARBA00023002"/>
    </source>
</evidence>
<dbReference type="EC" id="1.-.-.-" evidence="6"/>
<keyword evidence="7" id="KW-1185">Reference proteome</keyword>
<feature type="domain" description="FAD dependent oxidoreductase" evidence="5">
    <location>
        <begin position="6"/>
        <end position="352"/>
    </location>
</feature>
<comment type="caution">
    <text evidence="6">The sequence shown here is derived from an EMBL/GenBank/DDBJ whole genome shotgun (WGS) entry which is preliminary data.</text>
</comment>
<dbReference type="PANTHER" id="PTHR10961:SF46">
    <property type="entry name" value="PEROXISOMAL SARCOSINE OXIDASE"/>
    <property type="match status" value="1"/>
</dbReference>
<dbReference type="GO" id="GO:0016491">
    <property type="term" value="F:oxidoreductase activity"/>
    <property type="evidence" value="ECO:0007669"/>
    <property type="project" value="UniProtKB-KW"/>
</dbReference>
<dbReference type="Proteomes" id="UP001597299">
    <property type="component" value="Unassembled WGS sequence"/>
</dbReference>
<evidence type="ECO:0000313" key="6">
    <source>
        <dbReference type="EMBL" id="MFD2142086.1"/>
    </source>
</evidence>
<sequence length="383" mass="41884">MARGSVIVVGAGIAGLSTAWALNRRGFDVSVFEQGPIPNPRATSHDEHRITRYAYGALEGYAYLMPQAFAMYERMFADIGADHFARSKVVYFLREEISWHEPTIRALTRLGAGFRDIPLAEVAQRFPMVRTDGLTRAVETDDGGMLFPIRILTDLTVTLGARGVRFFADSRVSEVDPEAGKVVANGREHRADHVVIAAGAWVNKLTPLLADVVVPSRQAVMYLAPPPELARLWSEVPVLIDMGLRSGTYTLPPRRGTRLKIGDHVFTRSGDADGDRLATGADVERLESAARLAYRDFDRYQVLERKICFYTVTRDDSERFAVRPWGAKAWVVSACSGHGFKLGPLIGDGVAAAIAGERSAEETSRWAAGQLDLAELGAAEPAA</sequence>
<evidence type="ECO:0000256" key="1">
    <source>
        <dbReference type="ARBA" id="ARBA00001974"/>
    </source>
</evidence>
<reference evidence="7" key="1">
    <citation type="journal article" date="2019" name="Int. J. Syst. Evol. Microbiol.">
        <title>The Global Catalogue of Microorganisms (GCM) 10K type strain sequencing project: providing services to taxonomists for standard genome sequencing and annotation.</title>
        <authorList>
            <consortium name="The Broad Institute Genomics Platform"/>
            <consortium name="The Broad Institute Genome Sequencing Center for Infectious Disease"/>
            <person name="Wu L."/>
            <person name="Ma J."/>
        </authorList>
    </citation>
    <scope>NUCLEOTIDE SEQUENCE [LARGE SCALE GENOMIC DNA]</scope>
    <source>
        <strain evidence="7">CCM 7435</strain>
    </source>
</reference>
<dbReference type="InterPro" id="IPR006076">
    <property type="entry name" value="FAD-dep_OxRdtase"/>
</dbReference>
<dbReference type="RefSeq" id="WP_213351516.1">
    <property type="nucleotide sequence ID" value="NZ_JAHBGB010000006.1"/>
</dbReference>
<dbReference type="Gene3D" id="3.50.50.60">
    <property type="entry name" value="FAD/NAD(P)-binding domain"/>
    <property type="match status" value="1"/>
</dbReference>